<dbReference type="InterPro" id="IPR045407">
    <property type="entry name" value="DUF6512"/>
</dbReference>
<organism evidence="2 3">
    <name type="scientific">Candidatus Dojkabacteria bacterium</name>
    <dbReference type="NCBI Taxonomy" id="2099670"/>
    <lineage>
        <taxon>Bacteria</taxon>
        <taxon>Candidatus Dojkabacteria</taxon>
    </lineage>
</organism>
<feature type="transmembrane region" description="Helical" evidence="1">
    <location>
        <begin position="104"/>
        <end position="126"/>
    </location>
</feature>
<keyword evidence="1" id="KW-0812">Transmembrane</keyword>
<protein>
    <submittedName>
        <fullName evidence="2">Uncharacterized protein</fullName>
    </submittedName>
</protein>
<evidence type="ECO:0000313" key="3">
    <source>
        <dbReference type="Proteomes" id="UP000576550"/>
    </source>
</evidence>
<sequence length="177" mass="20718">MELWKVLLISFFIISVFGALFHFTHDWFKKGILVHIFSAVNESTWEHMKLLLAPTLIAMVFQFFVFKGAYFNFWNAVLCLLVVELIAMPLLFEPLRLIMKKVPLWLTIVIFFLSIVIGIFIEYIVLTKEFLLFGEVIAMVLVVVIILLFAVFSYYPPKFFIFKDPISGKYGDYTHKD</sequence>
<comment type="caution">
    <text evidence="2">The sequence shown here is derived from an EMBL/GenBank/DDBJ whole genome shotgun (WGS) entry which is preliminary data.</text>
</comment>
<name>A0A832R8N1_9BACT</name>
<feature type="transmembrane region" description="Helical" evidence="1">
    <location>
        <begin position="49"/>
        <end position="66"/>
    </location>
</feature>
<dbReference type="AlphaFoldDB" id="A0A832R8N1"/>
<dbReference type="EMBL" id="DUTP01000001">
    <property type="protein sequence ID" value="HHX99075.1"/>
    <property type="molecule type" value="Genomic_DNA"/>
</dbReference>
<accession>A0A832R8N1</accession>
<dbReference type="Pfam" id="PF20122">
    <property type="entry name" value="DUF6512"/>
    <property type="match status" value="1"/>
</dbReference>
<reference evidence="2 3" key="1">
    <citation type="journal article" date="2020" name="Biotechnol. Biofuels">
        <title>New insights from the biogas microbiome by comprehensive genome-resolved metagenomics of nearly 1600 species originating from multiple anaerobic digesters.</title>
        <authorList>
            <person name="Campanaro S."/>
            <person name="Treu L."/>
            <person name="Rodriguez-R L.M."/>
            <person name="Kovalovszki A."/>
            <person name="Ziels R.M."/>
            <person name="Maus I."/>
            <person name="Zhu X."/>
            <person name="Kougias P.G."/>
            <person name="Basile A."/>
            <person name="Luo G."/>
            <person name="Schluter A."/>
            <person name="Konstantinidis K.T."/>
            <person name="Angelidaki I."/>
        </authorList>
    </citation>
    <scope>NUCLEOTIDE SEQUENCE [LARGE SCALE GENOMIC DNA]</scope>
    <source>
        <strain evidence="2">AS05jafATM_89</strain>
    </source>
</reference>
<keyword evidence="1" id="KW-0472">Membrane</keyword>
<feature type="transmembrane region" description="Helical" evidence="1">
    <location>
        <begin position="72"/>
        <end position="92"/>
    </location>
</feature>
<evidence type="ECO:0000256" key="1">
    <source>
        <dbReference type="SAM" id="Phobius"/>
    </source>
</evidence>
<feature type="transmembrane region" description="Helical" evidence="1">
    <location>
        <begin position="132"/>
        <end position="155"/>
    </location>
</feature>
<gene>
    <name evidence="2" type="ORF">GX533_00085</name>
</gene>
<keyword evidence="1" id="KW-1133">Transmembrane helix</keyword>
<proteinExistence type="predicted"/>
<dbReference type="Proteomes" id="UP000576550">
    <property type="component" value="Unassembled WGS sequence"/>
</dbReference>
<evidence type="ECO:0000313" key="2">
    <source>
        <dbReference type="EMBL" id="HHX99075.1"/>
    </source>
</evidence>
<feature type="transmembrane region" description="Helical" evidence="1">
    <location>
        <begin position="6"/>
        <end position="28"/>
    </location>
</feature>